<dbReference type="GeneID" id="20676586"/>
<name>W4JSP1_HETIT</name>
<reference evidence="1 2" key="1">
    <citation type="journal article" date="2012" name="New Phytol.">
        <title>Insight into trade-off between wood decay and parasitism from the genome of a fungal forest pathogen.</title>
        <authorList>
            <person name="Olson A."/>
            <person name="Aerts A."/>
            <person name="Asiegbu F."/>
            <person name="Belbahri L."/>
            <person name="Bouzid O."/>
            <person name="Broberg A."/>
            <person name="Canback B."/>
            <person name="Coutinho P.M."/>
            <person name="Cullen D."/>
            <person name="Dalman K."/>
            <person name="Deflorio G."/>
            <person name="van Diepen L.T."/>
            <person name="Dunand C."/>
            <person name="Duplessis S."/>
            <person name="Durling M."/>
            <person name="Gonthier P."/>
            <person name="Grimwood J."/>
            <person name="Fossdal C.G."/>
            <person name="Hansson D."/>
            <person name="Henrissat B."/>
            <person name="Hietala A."/>
            <person name="Himmelstrand K."/>
            <person name="Hoffmeister D."/>
            <person name="Hogberg N."/>
            <person name="James T.Y."/>
            <person name="Karlsson M."/>
            <person name="Kohler A."/>
            <person name="Kues U."/>
            <person name="Lee Y.H."/>
            <person name="Lin Y.C."/>
            <person name="Lind M."/>
            <person name="Lindquist E."/>
            <person name="Lombard V."/>
            <person name="Lucas S."/>
            <person name="Lunden K."/>
            <person name="Morin E."/>
            <person name="Murat C."/>
            <person name="Park J."/>
            <person name="Raffaello T."/>
            <person name="Rouze P."/>
            <person name="Salamov A."/>
            <person name="Schmutz J."/>
            <person name="Solheim H."/>
            <person name="Stahlberg J."/>
            <person name="Velez H."/>
            <person name="de Vries R.P."/>
            <person name="Wiebenga A."/>
            <person name="Woodward S."/>
            <person name="Yakovlev I."/>
            <person name="Garbelotto M."/>
            <person name="Martin F."/>
            <person name="Grigoriev I.V."/>
            <person name="Stenlid J."/>
        </authorList>
    </citation>
    <scope>NUCLEOTIDE SEQUENCE [LARGE SCALE GENOMIC DNA]</scope>
    <source>
        <strain evidence="1 2">TC 32-1</strain>
    </source>
</reference>
<dbReference type="KEGG" id="hir:HETIRDRAFT_455110"/>
<dbReference type="HOGENOM" id="CLU_1959861_0_0_1"/>
<dbReference type="EMBL" id="KI925464">
    <property type="protein sequence ID" value="ETW76582.1"/>
    <property type="molecule type" value="Genomic_DNA"/>
</dbReference>
<protein>
    <submittedName>
        <fullName evidence="1">Uncharacterized protein</fullName>
    </submittedName>
</protein>
<dbReference type="AlphaFoldDB" id="W4JSP1"/>
<dbReference type="Proteomes" id="UP000030671">
    <property type="component" value="Unassembled WGS sequence"/>
</dbReference>
<evidence type="ECO:0000313" key="2">
    <source>
        <dbReference type="Proteomes" id="UP000030671"/>
    </source>
</evidence>
<sequence>MWVQGSPPHVNIQPTSAPPFAHATPPLAYSRCIACHYRSIPRTLASSISEAPTTRRSTGVLSSVHPLCIPVRLQVSAERAQRTGGAGSDRRTLVTCQPASAPISDAHPPTCSGGNIPAIPCPSHPRRL</sequence>
<proteinExistence type="predicted"/>
<organism evidence="1 2">
    <name type="scientific">Heterobasidion irregulare (strain TC 32-1)</name>
    <dbReference type="NCBI Taxonomy" id="747525"/>
    <lineage>
        <taxon>Eukaryota</taxon>
        <taxon>Fungi</taxon>
        <taxon>Dikarya</taxon>
        <taxon>Basidiomycota</taxon>
        <taxon>Agaricomycotina</taxon>
        <taxon>Agaricomycetes</taxon>
        <taxon>Russulales</taxon>
        <taxon>Bondarzewiaceae</taxon>
        <taxon>Heterobasidion</taxon>
        <taxon>Heterobasidion annosum species complex</taxon>
    </lineage>
</organism>
<keyword evidence="2" id="KW-1185">Reference proteome</keyword>
<accession>W4JSP1</accession>
<gene>
    <name evidence="1" type="ORF">HETIRDRAFT_455110</name>
</gene>
<dbReference type="RefSeq" id="XP_009551470.1">
    <property type="nucleotide sequence ID" value="XM_009553175.1"/>
</dbReference>
<dbReference type="InParanoid" id="W4JSP1"/>
<evidence type="ECO:0000313" key="1">
    <source>
        <dbReference type="EMBL" id="ETW76582.1"/>
    </source>
</evidence>